<dbReference type="EMBL" id="CP000934">
    <property type="protein sequence ID" value="ACE83655.1"/>
    <property type="molecule type" value="Genomic_DNA"/>
</dbReference>
<dbReference type="PANTHER" id="PTHR19328">
    <property type="entry name" value="HEDGEHOG-INTERACTING PROTEIN"/>
    <property type="match status" value="1"/>
</dbReference>
<keyword evidence="3" id="KW-1185">Reference proteome</keyword>
<dbReference type="KEGG" id="cja:CJA_0998"/>
<gene>
    <name evidence="2" type="ordered locus">CJA_0998</name>
</gene>
<reference evidence="2 3" key="1">
    <citation type="journal article" date="2008" name="J. Bacteriol.">
        <title>Insights into plant cell wall degradation from the genome sequence of the soil bacterium Cellvibrio japonicus.</title>
        <authorList>
            <person name="Deboy R.T."/>
            <person name="Mongodin E.F."/>
            <person name="Fouts D.E."/>
            <person name="Tailford L.E."/>
            <person name="Khouri H."/>
            <person name="Emerson J.B."/>
            <person name="Mohamoud Y."/>
            <person name="Watkins K."/>
            <person name="Henrissat B."/>
            <person name="Gilbert H.J."/>
            <person name="Nelson K.E."/>
        </authorList>
    </citation>
    <scope>NUCLEOTIDE SEQUENCE [LARGE SCALE GENOMIC DNA]</scope>
    <source>
        <strain evidence="2 3">Ueda107</strain>
    </source>
</reference>
<keyword evidence="2" id="KW-0449">Lipoprotein</keyword>
<dbReference type="InterPro" id="IPR011042">
    <property type="entry name" value="6-blade_b-propeller_TolB-like"/>
</dbReference>
<sequence>MSPIKIITIIATVFFVVACGGSGGSSGSGTSSSAQVISSVSSAINSSSSVTSSSSSSVSSLSSATVSSSSLSSISSSSSQLSSSSSVISSSSASSSSSDSSAPVRVESGLATRAANNSCHAPEIPPSALGNYSFEWVTVPSGVNDPIYLAQAPGVDDRYYVVERPGRIRSFVLGDANASLAVDFSSQVVTTGEGGALGLAFHPDFAANRYAYVFFTASRQTYNISDSNVSMVSVVRRYTVSSDGLSFTQPVDILAPLNASDTRLNQRWTNHKGGWIGFSPIDGYLYIALGDRGEGPGGVPLANNFAHIAQDVTSLHGKILRIDVDTGSPYGIPADNPFAHGGGAAEIFAWGFRNPWRSSFDRLTGDLWVGDVGEGEREEINKVVLGGNYGWPFREGNYDRCNNCVNGQQSLAPVVDLSHSDGWVAVIGGYVYRGAAMPELQGRYIFGDFIRSGVTTISYDNDGEPFAEDLVPSGGSSPGFSEDNAGNIWRIHSWGGFERLARTSAPAADNFPERLSETGCFEPQDIHTPVPGVVAYDINSPLWSDGAAKERYFALPNDTEISIQENHDWAFPIGSVLIKTFLLQGSPVETRLLVRHSNGQWAGYSYEWNDAGTDAVLLASGKTKWVAGQWWHYPSRAQCMNCHTAPNGNPAAERVLGLETAQINRDFIYPGNLIANQIQTLASVGYFAENPGAHGELVQMPNPLSTDGDPGTRARAYLHSNCANCHQPNGPGRGGMDFRYTTDWLAGHYCNQIPSFGNLGIADARLLKPGVAGESIIPLRMARTDAHRMPPLGVSIPDDQGIAVVEGWINSLSGCL</sequence>
<dbReference type="HOGENOM" id="CLU_014751_0_0_6"/>
<dbReference type="AlphaFoldDB" id="B3PB26"/>
<name>B3PB26_CELJU</name>
<evidence type="ECO:0000259" key="1">
    <source>
        <dbReference type="Pfam" id="PF07995"/>
    </source>
</evidence>
<dbReference type="SUPFAM" id="SSF46626">
    <property type="entry name" value="Cytochrome c"/>
    <property type="match status" value="1"/>
</dbReference>
<dbReference type="Gene3D" id="2.120.10.30">
    <property type="entry name" value="TolB, C-terminal domain"/>
    <property type="match status" value="1"/>
</dbReference>
<evidence type="ECO:0000313" key="2">
    <source>
        <dbReference type="EMBL" id="ACE83655.1"/>
    </source>
</evidence>
<evidence type="ECO:0000313" key="3">
    <source>
        <dbReference type="Proteomes" id="UP000001036"/>
    </source>
</evidence>
<dbReference type="Proteomes" id="UP000001036">
    <property type="component" value="Chromosome"/>
</dbReference>
<feature type="domain" description="Glucose/Sorbosone dehydrogenase" evidence="1">
    <location>
        <begin position="146"/>
        <end position="464"/>
    </location>
</feature>
<dbReference type="GO" id="GO:0020037">
    <property type="term" value="F:heme binding"/>
    <property type="evidence" value="ECO:0007669"/>
    <property type="project" value="InterPro"/>
</dbReference>
<dbReference type="eggNOG" id="COG2133">
    <property type="taxonomic scope" value="Bacteria"/>
</dbReference>
<dbReference type="Pfam" id="PF07995">
    <property type="entry name" value="GSDH"/>
    <property type="match status" value="1"/>
</dbReference>
<accession>B3PB26</accession>
<dbReference type="STRING" id="498211.CJA_0998"/>
<dbReference type="GO" id="GO:0009055">
    <property type="term" value="F:electron transfer activity"/>
    <property type="evidence" value="ECO:0007669"/>
    <property type="project" value="InterPro"/>
</dbReference>
<proteinExistence type="predicted"/>
<dbReference type="InterPro" id="IPR012938">
    <property type="entry name" value="Glc/Sorbosone_DH"/>
</dbReference>
<dbReference type="InterPro" id="IPR011041">
    <property type="entry name" value="Quinoprot_gluc/sorb_DH_b-prop"/>
</dbReference>
<dbReference type="SUPFAM" id="SSF50952">
    <property type="entry name" value="Soluble quinoprotein glucose dehydrogenase"/>
    <property type="match status" value="1"/>
</dbReference>
<dbReference type="InterPro" id="IPR036909">
    <property type="entry name" value="Cyt_c-like_dom_sf"/>
</dbReference>
<organism evidence="2 3">
    <name type="scientific">Cellvibrio japonicus (strain Ueda107)</name>
    <name type="common">Pseudomonas fluorescens subsp. cellulosa</name>
    <dbReference type="NCBI Taxonomy" id="498211"/>
    <lineage>
        <taxon>Bacteria</taxon>
        <taxon>Pseudomonadati</taxon>
        <taxon>Pseudomonadota</taxon>
        <taxon>Gammaproteobacteria</taxon>
        <taxon>Cellvibrionales</taxon>
        <taxon>Cellvibrionaceae</taxon>
        <taxon>Cellvibrio</taxon>
    </lineage>
</organism>
<dbReference type="PANTHER" id="PTHR19328:SF75">
    <property type="entry name" value="ALDOSE SUGAR DEHYDROGENASE YLII"/>
    <property type="match status" value="1"/>
</dbReference>
<dbReference type="PROSITE" id="PS51257">
    <property type="entry name" value="PROKAR_LIPOPROTEIN"/>
    <property type="match status" value="1"/>
</dbReference>
<protein>
    <submittedName>
        <fullName evidence="2">Putative lipoprotein</fullName>
    </submittedName>
</protein>